<evidence type="ECO:0000313" key="10">
    <source>
        <dbReference type="Proteomes" id="UP000035721"/>
    </source>
</evidence>
<feature type="region of interest" description="Disordered" evidence="7">
    <location>
        <begin position="492"/>
        <end position="513"/>
    </location>
</feature>
<dbReference type="SUPFAM" id="SSF52279">
    <property type="entry name" value="Beta-D-glucan exohydrolase, C-terminal domain"/>
    <property type="match status" value="1"/>
</dbReference>
<accession>A0A077LV44</accession>
<feature type="compositionally biased region" description="Basic and acidic residues" evidence="7">
    <location>
        <begin position="492"/>
        <end position="505"/>
    </location>
</feature>
<dbReference type="STRING" id="1194083.BN12_2240008"/>
<sequence>MTGPELRLDTAPDGTRYRDLDGNGVMDPFEDPRRPVEERVEDLLARLSLEEKAGLMFHTVIEAGADGQPKETAGHISTSGTTEVVLGKRMNHFNVHALGEPRLAARWHNAVQRIAEQAPHGIPVTISTDPRHAFLENAGVSFAARGFSQWPEMLGLAALRDADAVRRFADVVRQEYLAVGIRAALHPVVDLATEPRWARQAQTFGQDPALTTELGLAYLRGLQGSSLGPTSVAGTAKHFPGGGPQRDGEDAHFPYGREQVYPGGHGEDHLRPFPALVDAGVAAVMPYYGLPVGLRLRGHDLPEVGFSYSREVVTDLLRGDLGFDGVVLSDWELVHDNHVGDQVLPARAWGVEHLDALDRLELLLDAGVDQFGGEECADLLVDLVRSGRVPESRLDASARRLLAVKFRLGLFDDPYVDEDEAARVVGQDAFREEGYAAQARSVTVLTNGYAGSGDSHRAGVDHQAAGVDHRVGGADHRAAGVDHRAARVDHRAAGVDHRASVDPREPTGPTAITRPVLPLLGGLRLYVEGLDPAVASTVGPLVDRPEEADMALVRIGAPFEPRDDLFLESWFHQGSLDLAPGFVVRMRRLAAYCPLVLDVTLDRPAVLTPLVGVATALTASYGASDAAWLDAVTGRIPPAGRLPFDLPRSMDQVRQHPEDVPGFGDPLFPFGHGLRIETITSDQG</sequence>
<dbReference type="Pfam" id="PF00933">
    <property type="entry name" value="Glyco_hydro_3"/>
    <property type="match status" value="1"/>
</dbReference>
<dbReference type="AlphaFoldDB" id="A0A077LV44"/>
<proteinExistence type="inferred from homology"/>
<feature type="domain" description="Glycoside hydrolase family 3 N-terminal" evidence="8">
    <location>
        <begin position="104"/>
        <end position="403"/>
    </location>
</feature>
<feature type="region of interest" description="Disordered" evidence="7">
    <location>
        <begin position="1"/>
        <end position="32"/>
    </location>
</feature>
<dbReference type="InterPro" id="IPR051915">
    <property type="entry name" value="Cellulose_Degrad_GH3"/>
</dbReference>
<evidence type="ECO:0000256" key="1">
    <source>
        <dbReference type="ARBA" id="ARBA00000448"/>
    </source>
</evidence>
<dbReference type="RefSeq" id="WP_048554728.1">
    <property type="nucleotide sequence ID" value="NZ_HF570958.1"/>
</dbReference>
<feature type="compositionally biased region" description="Basic and acidic residues" evidence="7">
    <location>
        <begin position="1"/>
        <end position="21"/>
    </location>
</feature>
<dbReference type="GO" id="GO:0009251">
    <property type="term" value="P:glucan catabolic process"/>
    <property type="evidence" value="ECO:0007669"/>
    <property type="project" value="TreeGrafter"/>
</dbReference>
<organism evidence="9 10">
    <name type="scientific">Nostocoides japonicum T1-X7</name>
    <dbReference type="NCBI Taxonomy" id="1194083"/>
    <lineage>
        <taxon>Bacteria</taxon>
        <taxon>Bacillati</taxon>
        <taxon>Actinomycetota</taxon>
        <taxon>Actinomycetes</taxon>
        <taxon>Micrococcales</taxon>
        <taxon>Intrasporangiaceae</taxon>
        <taxon>Nostocoides</taxon>
    </lineage>
</organism>
<dbReference type="Gene3D" id="3.40.50.1700">
    <property type="entry name" value="Glycoside hydrolase family 3 C-terminal domain"/>
    <property type="match status" value="1"/>
</dbReference>
<keyword evidence="4" id="KW-0732">Signal</keyword>
<protein>
    <recommendedName>
        <fullName evidence="3">beta-glucosidase</fullName>
        <ecNumber evidence="3">3.2.1.21</ecNumber>
    </recommendedName>
</protein>
<comment type="similarity">
    <text evidence="2">Belongs to the glycosyl hydrolase 3 family.</text>
</comment>
<evidence type="ECO:0000256" key="3">
    <source>
        <dbReference type="ARBA" id="ARBA00012744"/>
    </source>
</evidence>
<dbReference type="InterPro" id="IPR017853">
    <property type="entry name" value="GH"/>
</dbReference>
<dbReference type="Proteomes" id="UP000035721">
    <property type="component" value="Unassembled WGS sequence"/>
</dbReference>
<dbReference type="EMBL" id="CAJB01000140">
    <property type="protein sequence ID" value="CCH77798.1"/>
    <property type="molecule type" value="Genomic_DNA"/>
</dbReference>
<dbReference type="InterPro" id="IPR001764">
    <property type="entry name" value="Glyco_hydro_3_N"/>
</dbReference>
<name>A0A077LV44_9MICO</name>
<dbReference type="InterPro" id="IPR036881">
    <property type="entry name" value="Glyco_hydro_3_C_sf"/>
</dbReference>
<evidence type="ECO:0000259" key="8">
    <source>
        <dbReference type="Pfam" id="PF00933"/>
    </source>
</evidence>
<dbReference type="Gene3D" id="3.20.20.300">
    <property type="entry name" value="Glycoside hydrolase, family 3, N-terminal domain"/>
    <property type="match status" value="1"/>
</dbReference>
<keyword evidence="10" id="KW-1185">Reference proteome</keyword>
<evidence type="ECO:0000256" key="7">
    <source>
        <dbReference type="SAM" id="MobiDB-lite"/>
    </source>
</evidence>
<dbReference type="EC" id="3.2.1.21" evidence="3"/>
<keyword evidence="5" id="KW-0378">Hydrolase</keyword>
<dbReference type="InterPro" id="IPR036962">
    <property type="entry name" value="Glyco_hydro_3_N_sf"/>
</dbReference>
<evidence type="ECO:0000256" key="5">
    <source>
        <dbReference type="ARBA" id="ARBA00022801"/>
    </source>
</evidence>
<reference evidence="9 10" key="1">
    <citation type="journal article" date="2013" name="ISME J.">
        <title>A metabolic model for members of the genus Tetrasphaera involved in enhanced biological phosphorus removal.</title>
        <authorList>
            <person name="Kristiansen R."/>
            <person name="Nguyen H.T.T."/>
            <person name="Saunders A.M."/>
            <person name="Nielsen J.L."/>
            <person name="Wimmer R."/>
            <person name="Le V.Q."/>
            <person name="McIlroy S.J."/>
            <person name="Petrovski S."/>
            <person name="Seviour R.J."/>
            <person name="Calteau A."/>
            <person name="Nielsen K.L."/>
            <person name="Nielsen P.H."/>
        </authorList>
    </citation>
    <scope>NUCLEOTIDE SEQUENCE [LARGE SCALE GENOMIC DNA]</scope>
    <source>
        <strain evidence="9 10">T1-X7</strain>
    </source>
</reference>
<evidence type="ECO:0000313" key="9">
    <source>
        <dbReference type="EMBL" id="CCH77798.1"/>
    </source>
</evidence>
<evidence type="ECO:0000256" key="6">
    <source>
        <dbReference type="ARBA" id="ARBA00023295"/>
    </source>
</evidence>
<dbReference type="PANTHER" id="PTHR30620">
    <property type="entry name" value="PERIPLASMIC BETA-GLUCOSIDASE-RELATED"/>
    <property type="match status" value="1"/>
</dbReference>
<dbReference type="GO" id="GO:0008422">
    <property type="term" value="F:beta-glucosidase activity"/>
    <property type="evidence" value="ECO:0007669"/>
    <property type="project" value="UniProtKB-EC"/>
</dbReference>
<evidence type="ECO:0000256" key="4">
    <source>
        <dbReference type="ARBA" id="ARBA00022729"/>
    </source>
</evidence>
<evidence type="ECO:0000256" key="2">
    <source>
        <dbReference type="ARBA" id="ARBA00005336"/>
    </source>
</evidence>
<keyword evidence="6 9" id="KW-0326">Glycosidase</keyword>
<comment type="catalytic activity">
    <reaction evidence="1">
        <text>Hydrolysis of terminal, non-reducing beta-D-glucosyl residues with release of beta-D-glucose.</text>
        <dbReference type="EC" id="3.2.1.21"/>
    </reaction>
</comment>
<comment type="caution">
    <text evidence="9">The sequence shown here is derived from an EMBL/GenBank/DDBJ whole genome shotgun (WGS) entry which is preliminary data.</text>
</comment>
<dbReference type="PRINTS" id="PR00133">
    <property type="entry name" value="GLHYDRLASE3"/>
</dbReference>
<dbReference type="PANTHER" id="PTHR30620:SF16">
    <property type="entry name" value="LYSOSOMAL BETA GLUCOSIDASE"/>
    <property type="match status" value="1"/>
</dbReference>
<gene>
    <name evidence="9" type="primary">bgpA</name>
    <name evidence="9" type="ORF">BN12_2240008</name>
</gene>
<dbReference type="SUPFAM" id="SSF51445">
    <property type="entry name" value="(Trans)glycosidases"/>
    <property type="match status" value="1"/>
</dbReference>